<evidence type="ECO:0000313" key="5">
    <source>
        <dbReference type="Proteomes" id="UP000194931"/>
    </source>
</evidence>
<evidence type="ECO:0000256" key="2">
    <source>
        <dbReference type="SAM" id="Phobius"/>
    </source>
</evidence>
<dbReference type="CDD" id="cd07185">
    <property type="entry name" value="OmpA_C-like"/>
    <property type="match status" value="1"/>
</dbReference>
<dbReference type="Gene3D" id="3.30.1330.60">
    <property type="entry name" value="OmpA-like domain"/>
    <property type="match status" value="1"/>
</dbReference>
<dbReference type="PANTHER" id="PTHR30329">
    <property type="entry name" value="STATOR ELEMENT OF FLAGELLAR MOTOR COMPLEX"/>
    <property type="match status" value="1"/>
</dbReference>
<dbReference type="eggNOG" id="COG3637">
    <property type="taxonomic scope" value="Bacteria"/>
</dbReference>
<dbReference type="RefSeq" id="WP_180539326.1">
    <property type="nucleotide sequence ID" value="NZ_JOPJ01000007.1"/>
</dbReference>
<feature type="transmembrane region" description="Helical" evidence="2">
    <location>
        <begin position="30"/>
        <end position="52"/>
    </location>
</feature>
<dbReference type="SUPFAM" id="SSF103088">
    <property type="entry name" value="OmpA-like"/>
    <property type="match status" value="1"/>
</dbReference>
<reference evidence="5" key="1">
    <citation type="submission" date="2014-06" db="EMBL/GenBank/DDBJ databases">
        <authorList>
            <person name="Winans N.J."/>
            <person name="Newell P.D."/>
            <person name="Douglas A.E."/>
        </authorList>
    </citation>
    <scope>NUCLEOTIDE SEQUENCE [LARGE SCALE GENOMIC DNA]</scope>
</reference>
<keyword evidence="5" id="KW-1185">Reference proteome</keyword>
<name>A0A252BVX0_9PROT</name>
<gene>
    <name evidence="4" type="ORF">HK26_12020</name>
</gene>
<dbReference type="eggNOG" id="COG2885">
    <property type="taxonomic scope" value="Bacteria"/>
</dbReference>
<accession>A0A252BVX0</accession>
<dbReference type="Pfam" id="PF00691">
    <property type="entry name" value="OmpA"/>
    <property type="match status" value="1"/>
</dbReference>
<dbReference type="InterPro" id="IPR006665">
    <property type="entry name" value="OmpA-like"/>
</dbReference>
<dbReference type="PROSITE" id="PS51123">
    <property type="entry name" value="OMPA_2"/>
    <property type="match status" value="1"/>
</dbReference>
<evidence type="ECO:0000313" key="4">
    <source>
        <dbReference type="EMBL" id="OUJ13070.1"/>
    </source>
</evidence>
<feature type="domain" description="OmpA-like" evidence="3">
    <location>
        <begin position="290"/>
        <end position="411"/>
    </location>
</feature>
<protein>
    <submittedName>
        <fullName evidence="4">Membrane protein</fullName>
    </submittedName>
</protein>
<dbReference type="Gene3D" id="2.40.160.20">
    <property type="match status" value="1"/>
</dbReference>
<dbReference type="InterPro" id="IPR036737">
    <property type="entry name" value="OmpA-like_sf"/>
</dbReference>
<proteinExistence type="predicted"/>
<dbReference type="EMBL" id="JOPJ01000007">
    <property type="protein sequence ID" value="OUJ13070.1"/>
    <property type="molecule type" value="Genomic_DNA"/>
</dbReference>
<evidence type="ECO:0000259" key="3">
    <source>
        <dbReference type="PROSITE" id="PS51123"/>
    </source>
</evidence>
<dbReference type="InterPro" id="IPR011250">
    <property type="entry name" value="OMP/PagP_B-barrel"/>
</dbReference>
<keyword evidence="1 2" id="KW-0472">Membrane</keyword>
<dbReference type="SUPFAM" id="SSF56925">
    <property type="entry name" value="OMPA-like"/>
    <property type="match status" value="1"/>
</dbReference>
<dbReference type="AlphaFoldDB" id="A0A252BVX0"/>
<dbReference type="STRING" id="1236501.GCA_000613865_01811"/>
<evidence type="ECO:0000256" key="1">
    <source>
        <dbReference type="PROSITE-ProRule" id="PRU00473"/>
    </source>
</evidence>
<dbReference type="GO" id="GO:0016020">
    <property type="term" value="C:membrane"/>
    <property type="evidence" value="ECO:0007669"/>
    <property type="project" value="UniProtKB-UniRule"/>
</dbReference>
<dbReference type="InterPro" id="IPR050330">
    <property type="entry name" value="Bact_OuterMem_StrucFunc"/>
</dbReference>
<comment type="caution">
    <text evidence="4">The sequence shown here is derived from an EMBL/GenBank/DDBJ whole genome shotgun (WGS) entry which is preliminary data.</text>
</comment>
<keyword evidence="2" id="KW-1133">Transmembrane helix</keyword>
<dbReference type="PANTHER" id="PTHR30329:SF21">
    <property type="entry name" value="LIPOPROTEIN YIAD-RELATED"/>
    <property type="match status" value="1"/>
</dbReference>
<sequence>MCALVPSDAIRDVSHNLCHSREKTMKPRQILLAQTLLSAPLAAGLLLSAVIAHAQPVQGLYIAGEGGASLNQDQRVKSSANFPDGRDRWKTGAVGIGSVGWGLGNGFRVEVEGDYRNMGYNRLVTNTMTTKGDGRRQTYGVMVNALFDLDIGKPWLFPYFGAGVGYGWTSTTASLVGHNAAGGTTTQRMGGTYGNATYQGIFGLSFPVPWVVGLSATAEYRFWTMFGPQSHGVTSTGDIGGTTAAAAGVSSTMSGTHKTVTDFNHSMMLGLRYEFNPAPPPPPPVTNAVAPAPQAARSYLVFFDWDKADLTDRARSIVNEAAQAAAHVALTRITVSGYTDSSSAHPGQKAGEEYNMKLSLRRATVVKAELMRDGIAGSTIDIHGYGETHPLVQTAPNTKEAQNRRVEIIFR</sequence>
<dbReference type="Proteomes" id="UP000194931">
    <property type="component" value="Unassembled WGS sequence"/>
</dbReference>
<keyword evidence="2" id="KW-0812">Transmembrane</keyword>
<organism evidence="4 5">
    <name type="scientific">Acetobacter okinawensis</name>
    <dbReference type="NCBI Taxonomy" id="1076594"/>
    <lineage>
        <taxon>Bacteria</taxon>
        <taxon>Pseudomonadati</taxon>
        <taxon>Pseudomonadota</taxon>
        <taxon>Alphaproteobacteria</taxon>
        <taxon>Acetobacterales</taxon>
        <taxon>Acetobacteraceae</taxon>
        <taxon>Acetobacter</taxon>
    </lineage>
</organism>